<dbReference type="GO" id="GO:0004467">
    <property type="term" value="F:long-chain fatty acid-CoA ligase activity"/>
    <property type="evidence" value="ECO:0007669"/>
    <property type="project" value="TreeGrafter"/>
</dbReference>
<name>A0A9N9BRU9_9GLOM</name>
<protein>
    <submittedName>
        <fullName evidence="4">19552_t:CDS:1</fullName>
    </submittedName>
</protein>
<keyword evidence="5" id="KW-1185">Reference proteome</keyword>
<keyword evidence="1" id="KW-0547">Nucleotide-binding</keyword>
<keyword evidence="2" id="KW-0067">ATP-binding</keyword>
<dbReference type="PANTHER" id="PTHR43272">
    <property type="entry name" value="LONG-CHAIN-FATTY-ACID--COA LIGASE"/>
    <property type="match status" value="1"/>
</dbReference>
<dbReference type="InterPro" id="IPR042099">
    <property type="entry name" value="ANL_N_sf"/>
</dbReference>
<evidence type="ECO:0000313" key="5">
    <source>
        <dbReference type="Proteomes" id="UP000789396"/>
    </source>
</evidence>
<dbReference type="EMBL" id="CAJVPZ010006636">
    <property type="protein sequence ID" value="CAG8575951.1"/>
    <property type="molecule type" value="Genomic_DNA"/>
</dbReference>
<evidence type="ECO:0000259" key="3">
    <source>
        <dbReference type="Pfam" id="PF00501"/>
    </source>
</evidence>
<dbReference type="Proteomes" id="UP000789396">
    <property type="component" value="Unassembled WGS sequence"/>
</dbReference>
<comment type="caution">
    <text evidence="4">The sequence shown here is derived from an EMBL/GenBank/DDBJ whole genome shotgun (WGS) entry which is preliminary data.</text>
</comment>
<dbReference type="SUPFAM" id="SSF56801">
    <property type="entry name" value="Acetyl-CoA synthetase-like"/>
    <property type="match status" value="1"/>
</dbReference>
<accession>A0A9N9BRU9</accession>
<dbReference type="Pfam" id="PF00501">
    <property type="entry name" value="AMP-binding"/>
    <property type="match status" value="1"/>
</dbReference>
<dbReference type="AlphaFoldDB" id="A0A9N9BRU9"/>
<dbReference type="Gene3D" id="3.40.50.12780">
    <property type="entry name" value="N-terminal domain of ligase-like"/>
    <property type="match status" value="1"/>
</dbReference>
<dbReference type="GO" id="GO:0005783">
    <property type="term" value="C:endoplasmic reticulum"/>
    <property type="evidence" value="ECO:0007669"/>
    <property type="project" value="TreeGrafter"/>
</dbReference>
<dbReference type="InterPro" id="IPR000873">
    <property type="entry name" value="AMP-dep_synth/lig_dom"/>
</dbReference>
<reference evidence="4" key="1">
    <citation type="submission" date="2021-06" db="EMBL/GenBank/DDBJ databases">
        <authorList>
            <person name="Kallberg Y."/>
            <person name="Tangrot J."/>
            <person name="Rosling A."/>
        </authorList>
    </citation>
    <scope>NUCLEOTIDE SEQUENCE</scope>
    <source>
        <strain evidence="4">IN212</strain>
    </source>
</reference>
<proteinExistence type="predicted"/>
<feature type="domain" description="AMP-dependent synthetase/ligase" evidence="3">
    <location>
        <begin position="1"/>
        <end position="176"/>
    </location>
</feature>
<dbReference type="GO" id="GO:0005524">
    <property type="term" value="F:ATP binding"/>
    <property type="evidence" value="ECO:0007669"/>
    <property type="project" value="UniProtKB-KW"/>
</dbReference>
<evidence type="ECO:0000256" key="1">
    <source>
        <dbReference type="ARBA" id="ARBA00022741"/>
    </source>
</evidence>
<dbReference type="Gene3D" id="2.30.38.10">
    <property type="entry name" value="Luciferase, Domain 3"/>
    <property type="match status" value="1"/>
</dbReference>
<evidence type="ECO:0000313" key="4">
    <source>
        <dbReference type="EMBL" id="CAG8575951.1"/>
    </source>
</evidence>
<dbReference type="OrthoDB" id="1700726at2759"/>
<evidence type="ECO:0000256" key="2">
    <source>
        <dbReference type="ARBA" id="ARBA00022840"/>
    </source>
</evidence>
<sequence>MYTSGTTDVPKGVMISHSNFVATMCLPFDYPEEPPGSRLISHLPLAHSYGLKSEFSAIMRGISIGYFSGDQNRLFEDIRVLQPILLPSVPKIFNKLYKNLRDVTIDAAGEEGEIARRLYQKKLEHFNKTGDLKYEEWDKFAEKKIGKIFGPNIRRLFSAAAPLSDDVVEFLRIALGVIFDRGEICLRGAAIMKGYFKDERRTKETIDEEGWLHTGDIGEFDDRGCLKIIDRLKNIFKLAQGEYIAPEKQKVIMGLYIIVFDNKIIP</sequence>
<organism evidence="4 5">
    <name type="scientific">Racocetra fulgida</name>
    <dbReference type="NCBI Taxonomy" id="60492"/>
    <lineage>
        <taxon>Eukaryota</taxon>
        <taxon>Fungi</taxon>
        <taxon>Fungi incertae sedis</taxon>
        <taxon>Mucoromycota</taxon>
        <taxon>Glomeromycotina</taxon>
        <taxon>Glomeromycetes</taxon>
        <taxon>Diversisporales</taxon>
        <taxon>Gigasporaceae</taxon>
        <taxon>Racocetra</taxon>
    </lineage>
</organism>
<dbReference type="PANTHER" id="PTHR43272:SF33">
    <property type="entry name" value="AMP-BINDING DOMAIN-CONTAINING PROTEIN-RELATED"/>
    <property type="match status" value="1"/>
</dbReference>
<dbReference type="GO" id="GO:0016020">
    <property type="term" value="C:membrane"/>
    <property type="evidence" value="ECO:0007669"/>
    <property type="project" value="TreeGrafter"/>
</dbReference>
<gene>
    <name evidence="4" type="ORF">RFULGI_LOCUS5645</name>
</gene>